<feature type="transmembrane region" description="Helical" evidence="1">
    <location>
        <begin position="96"/>
        <end position="117"/>
    </location>
</feature>
<dbReference type="PANTHER" id="PTHR31302">
    <property type="entry name" value="TRANSMEMBRANE PROTEIN WITH METALLOPHOSPHOESTERASE DOMAIN-RELATED"/>
    <property type="match status" value="1"/>
</dbReference>
<dbReference type="InterPro" id="IPR051158">
    <property type="entry name" value="Metallophosphoesterase_sf"/>
</dbReference>
<dbReference type="EMBL" id="CANHGI010000002">
    <property type="protein sequence ID" value="CAI5441565.1"/>
    <property type="molecule type" value="Genomic_DNA"/>
</dbReference>
<dbReference type="CDD" id="cd07385">
    <property type="entry name" value="MPP_YkuE_C"/>
    <property type="match status" value="1"/>
</dbReference>
<dbReference type="AlphaFoldDB" id="A0A9P1MYM6"/>
<keyword evidence="1" id="KW-0812">Transmembrane</keyword>
<dbReference type="OrthoDB" id="783096at2759"/>
<comment type="caution">
    <text evidence="3">The sequence shown here is derived from an EMBL/GenBank/DDBJ whole genome shotgun (WGS) entry which is preliminary data.</text>
</comment>
<dbReference type="SUPFAM" id="SSF56300">
    <property type="entry name" value="Metallo-dependent phosphatases"/>
    <property type="match status" value="1"/>
</dbReference>
<accession>A0A9P1MYM6</accession>
<dbReference type="InterPro" id="IPR004843">
    <property type="entry name" value="Calcineurin-like_PHP"/>
</dbReference>
<evidence type="ECO:0000259" key="2">
    <source>
        <dbReference type="Pfam" id="PF00149"/>
    </source>
</evidence>
<feature type="transmembrane region" description="Helical" evidence="1">
    <location>
        <begin position="43"/>
        <end position="61"/>
    </location>
</feature>
<dbReference type="Pfam" id="PF00149">
    <property type="entry name" value="Metallophos"/>
    <property type="match status" value="1"/>
</dbReference>
<dbReference type="InterPro" id="IPR029052">
    <property type="entry name" value="Metallo-depent_PP-like"/>
</dbReference>
<feature type="domain" description="Calcineurin-like phosphoesterase" evidence="2">
    <location>
        <begin position="134"/>
        <end position="306"/>
    </location>
</feature>
<evidence type="ECO:0000313" key="3">
    <source>
        <dbReference type="EMBL" id="CAI5441565.1"/>
    </source>
</evidence>
<keyword evidence="4" id="KW-1185">Reference proteome</keyword>
<sequence length="364" mass="41295">MAKQCSIALIVFQILGQAVYFVYYANDFIQLLFFDLTSISAGIWTNLIAFVCGFWLVNLLAPRMMMFPPTEKFLNIIAKIPFFSQLLWNRKSQIKFTLWITAILSIAMFISRDWVVVKHKTIEIEKLTVDKDYIRFAVISDIHAGASVYKSQVASVVDKIAEQQVDAILIIGDVVDAPVDEIIDRVSPIFQLPNQAPTFFVTGNHEYYYGNMQEWLDVYGKYHIQVLDNKSRMLHGICLAGVNDLASSKAGIKNHDMDLRKAISDCPDNSSKVLMAHNPASIKIFQVDEPKELRMIDLILSGHTHGGQFYVVVPIVYWLLPYFYGHYQISDVTQLFVMAGSLYQGPPMKMVGMSEVWVIDLVSA</sequence>
<gene>
    <name evidence="3" type="ORF">CAMP_LOCUS4202</name>
</gene>
<keyword evidence="1" id="KW-0472">Membrane</keyword>
<proteinExistence type="predicted"/>
<protein>
    <recommendedName>
        <fullName evidence="2">Calcineurin-like phosphoesterase domain-containing protein</fullName>
    </recommendedName>
</protein>
<organism evidence="3 4">
    <name type="scientific">Caenorhabditis angaria</name>
    <dbReference type="NCBI Taxonomy" id="860376"/>
    <lineage>
        <taxon>Eukaryota</taxon>
        <taxon>Metazoa</taxon>
        <taxon>Ecdysozoa</taxon>
        <taxon>Nematoda</taxon>
        <taxon>Chromadorea</taxon>
        <taxon>Rhabditida</taxon>
        <taxon>Rhabditina</taxon>
        <taxon>Rhabditomorpha</taxon>
        <taxon>Rhabditoidea</taxon>
        <taxon>Rhabditidae</taxon>
        <taxon>Peloderinae</taxon>
        <taxon>Caenorhabditis</taxon>
    </lineage>
</organism>
<name>A0A9P1MYM6_9PELO</name>
<dbReference type="Gene3D" id="3.60.21.10">
    <property type="match status" value="1"/>
</dbReference>
<evidence type="ECO:0000256" key="1">
    <source>
        <dbReference type="SAM" id="Phobius"/>
    </source>
</evidence>
<keyword evidence="1" id="KW-1133">Transmembrane helix</keyword>
<dbReference type="Proteomes" id="UP001152747">
    <property type="component" value="Unassembled WGS sequence"/>
</dbReference>
<dbReference type="GO" id="GO:0016787">
    <property type="term" value="F:hydrolase activity"/>
    <property type="evidence" value="ECO:0007669"/>
    <property type="project" value="InterPro"/>
</dbReference>
<feature type="transmembrane region" description="Helical" evidence="1">
    <location>
        <begin position="7"/>
        <end position="23"/>
    </location>
</feature>
<dbReference type="PANTHER" id="PTHR31302:SF30">
    <property type="entry name" value="CALCINEURIN-LIKE PHOSPHOESTERASE DOMAIN-CONTAINING PROTEIN"/>
    <property type="match status" value="1"/>
</dbReference>
<reference evidence="3" key="1">
    <citation type="submission" date="2022-11" db="EMBL/GenBank/DDBJ databases">
        <authorList>
            <person name="Kikuchi T."/>
        </authorList>
    </citation>
    <scope>NUCLEOTIDE SEQUENCE</scope>
    <source>
        <strain evidence="3">PS1010</strain>
    </source>
</reference>
<evidence type="ECO:0000313" key="4">
    <source>
        <dbReference type="Proteomes" id="UP001152747"/>
    </source>
</evidence>